<organism evidence="2 3">
    <name type="scientific">Oryza rufipogon</name>
    <name type="common">Brownbeard rice</name>
    <name type="synonym">Asian wild rice</name>
    <dbReference type="NCBI Taxonomy" id="4529"/>
    <lineage>
        <taxon>Eukaryota</taxon>
        <taxon>Viridiplantae</taxon>
        <taxon>Streptophyta</taxon>
        <taxon>Embryophyta</taxon>
        <taxon>Tracheophyta</taxon>
        <taxon>Spermatophyta</taxon>
        <taxon>Magnoliopsida</taxon>
        <taxon>Liliopsida</taxon>
        <taxon>Poales</taxon>
        <taxon>Poaceae</taxon>
        <taxon>BOP clade</taxon>
        <taxon>Oryzoideae</taxon>
        <taxon>Oryzeae</taxon>
        <taxon>Oryzinae</taxon>
        <taxon>Oryza</taxon>
    </lineage>
</organism>
<sequence length="162" mass="17486">MYKPCQRPSYRHVPPPLSPLAPIPSSLRSPAHPQIAPPPLPSLLSLSHTRKAANHAAGDPSPRPQFAAAQLLSRRPVSENSGAAEPEFESPSNPPAVLPPLHVARSSSPKILWLLRRLATPTAPRPPQITQPSLSSHIAAPYAAQDLPRRRHAQPPELLPPK</sequence>
<evidence type="ECO:0000313" key="2">
    <source>
        <dbReference type="EnsemblPlants" id="ORUFI11G10140.1"/>
    </source>
</evidence>
<feature type="region of interest" description="Disordered" evidence="1">
    <location>
        <begin position="122"/>
        <end position="162"/>
    </location>
</feature>
<dbReference type="EnsemblPlants" id="ORUFI11G10140.1">
    <property type="protein sequence ID" value="ORUFI11G10140.1"/>
    <property type="gene ID" value="ORUFI11G10140"/>
</dbReference>
<evidence type="ECO:0000313" key="3">
    <source>
        <dbReference type="Proteomes" id="UP000008022"/>
    </source>
</evidence>
<feature type="compositionally biased region" description="Pro residues" evidence="1">
    <location>
        <begin position="13"/>
        <end position="22"/>
    </location>
</feature>
<protein>
    <submittedName>
        <fullName evidence="2">Uncharacterized protein</fullName>
    </submittedName>
</protein>
<name>A0A0E0R6Y4_ORYRU</name>
<dbReference type="Gramene" id="ORUFI11G10140.1">
    <property type="protein sequence ID" value="ORUFI11G10140.1"/>
    <property type="gene ID" value="ORUFI11G10140"/>
</dbReference>
<reference evidence="3" key="1">
    <citation type="submission" date="2013-06" db="EMBL/GenBank/DDBJ databases">
        <authorList>
            <person name="Zhao Q."/>
        </authorList>
    </citation>
    <scope>NUCLEOTIDE SEQUENCE</scope>
    <source>
        <strain evidence="3">cv. W1943</strain>
    </source>
</reference>
<accession>A0A0E0R6Y4</accession>
<proteinExistence type="predicted"/>
<feature type="region of interest" description="Disordered" evidence="1">
    <location>
        <begin position="1"/>
        <end position="102"/>
    </location>
</feature>
<dbReference type="AlphaFoldDB" id="A0A0E0R6Y4"/>
<evidence type="ECO:0000256" key="1">
    <source>
        <dbReference type="SAM" id="MobiDB-lite"/>
    </source>
</evidence>
<keyword evidence="3" id="KW-1185">Reference proteome</keyword>
<reference evidence="2" key="2">
    <citation type="submission" date="2015-06" db="UniProtKB">
        <authorList>
            <consortium name="EnsemblPlants"/>
        </authorList>
    </citation>
    <scope>IDENTIFICATION</scope>
</reference>
<dbReference type="Proteomes" id="UP000008022">
    <property type="component" value="Unassembled WGS sequence"/>
</dbReference>
<dbReference type="HOGENOM" id="CLU_1638134_0_0_1"/>